<organism evidence="2 3">
    <name type="scientific">Clarias magur</name>
    <name type="common">Asian catfish</name>
    <name type="synonym">Macropteronotus magur</name>
    <dbReference type="NCBI Taxonomy" id="1594786"/>
    <lineage>
        <taxon>Eukaryota</taxon>
        <taxon>Metazoa</taxon>
        <taxon>Chordata</taxon>
        <taxon>Craniata</taxon>
        <taxon>Vertebrata</taxon>
        <taxon>Euteleostomi</taxon>
        <taxon>Actinopterygii</taxon>
        <taxon>Neopterygii</taxon>
        <taxon>Teleostei</taxon>
        <taxon>Ostariophysi</taxon>
        <taxon>Siluriformes</taxon>
        <taxon>Clariidae</taxon>
        <taxon>Clarias</taxon>
    </lineage>
</organism>
<dbReference type="EMBL" id="QNUK01000367">
    <property type="protein sequence ID" value="KAF5894569.1"/>
    <property type="molecule type" value="Genomic_DNA"/>
</dbReference>
<evidence type="ECO:0000313" key="3">
    <source>
        <dbReference type="Proteomes" id="UP000727407"/>
    </source>
</evidence>
<comment type="caution">
    <text evidence="2">The sequence shown here is derived from an EMBL/GenBank/DDBJ whole genome shotgun (WGS) entry which is preliminary data.</text>
</comment>
<reference evidence="2" key="1">
    <citation type="submission" date="2020-07" db="EMBL/GenBank/DDBJ databases">
        <title>Clarias magur genome sequencing, assembly and annotation.</title>
        <authorList>
            <person name="Kushwaha B."/>
            <person name="Kumar R."/>
            <person name="Das P."/>
            <person name="Joshi C.G."/>
            <person name="Kumar D."/>
            <person name="Nagpure N.S."/>
            <person name="Pandey M."/>
            <person name="Agarwal S."/>
            <person name="Srivastava S."/>
            <person name="Singh M."/>
            <person name="Sahoo L."/>
            <person name="Jayasankar P."/>
            <person name="Meher P.K."/>
            <person name="Koringa P.G."/>
            <person name="Iquebal M.A."/>
            <person name="Das S.P."/>
            <person name="Bit A."/>
            <person name="Patnaik S."/>
            <person name="Patel N."/>
            <person name="Shah T.M."/>
            <person name="Hinsu A."/>
            <person name="Jena J.K."/>
        </authorList>
    </citation>
    <scope>NUCLEOTIDE SEQUENCE</scope>
    <source>
        <strain evidence="2">CIFAMagur01</strain>
        <tissue evidence="2">Testis</tissue>
    </source>
</reference>
<sequence length="69" mass="7446">APRAADLRGQPRCSVVGRGLAHALGSPGATTLLLHQRPLGDREKGRMRPRGPETRMCTSRRAAAAFRDL</sequence>
<accession>A0A8J4WWK2</accession>
<dbReference type="AlphaFoldDB" id="A0A8J4WWK2"/>
<evidence type="ECO:0000313" key="2">
    <source>
        <dbReference type="EMBL" id="KAF5894569.1"/>
    </source>
</evidence>
<keyword evidence="3" id="KW-1185">Reference proteome</keyword>
<evidence type="ECO:0000256" key="1">
    <source>
        <dbReference type="SAM" id="MobiDB-lite"/>
    </source>
</evidence>
<feature type="region of interest" description="Disordered" evidence="1">
    <location>
        <begin position="38"/>
        <end position="69"/>
    </location>
</feature>
<protein>
    <submittedName>
        <fullName evidence="2">Uncharacterized protein</fullName>
    </submittedName>
</protein>
<name>A0A8J4WWK2_CLAMG</name>
<gene>
    <name evidence="2" type="ORF">DAT39_015712</name>
</gene>
<feature type="non-terminal residue" evidence="2">
    <location>
        <position position="1"/>
    </location>
</feature>
<feature type="compositionally biased region" description="Basic and acidic residues" evidence="1">
    <location>
        <begin position="38"/>
        <end position="53"/>
    </location>
</feature>
<proteinExistence type="predicted"/>
<dbReference type="Proteomes" id="UP000727407">
    <property type="component" value="Unassembled WGS sequence"/>
</dbReference>
<feature type="non-terminal residue" evidence="2">
    <location>
        <position position="69"/>
    </location>
</feature>